<dbReference type="Proteomes" id="UP000281372">
    <property type="component" value="Unassembled WGS sequence"/>
</dbReference>
<comment type="caution">
    <text evidence="2">The sequence shown here is derived from an EMBL/GenBank/DDBJ whole genome shotgun (WGS) entry which is preliminary data.</text>
</comment>
<dbReference type="InterPro" id="IPR046673">
    <property type="entry name" value="ToxA_N"/>
</dbReference>
<organism evidence="2 3">
    <name type="scientific">Pseudomonas cannabina</name>
    <dbReference type="NCBI Taxonomy" id="86840"/>
    <lineage>
        <taxon>Bacteria</taxon>
        <taxon>Pseudomonadati</taxon>
        <taxon>Pseudomonadota</taxon>
        <taxon>Gammaproteobacteria</taxon>
        <taxon>Pseudomonadales</taxon>
        <taxon>Pseudomonadaceae</taxon>
        <taxon>Pseudomonas</taxon>
    </lineage>
</organism>
<dbReference type="EMBL" id="RBOW01000246">
    <property type="protein sequence ID" value="RMN36833.1"/>
    <property type="molecule type" value="Genomic_DNA"/>
</dbReference>
<protein>
    <recommendedName>
        <fullName evidence="1">Dermonecrotic toxin N-terminal domain-containing protein</fullName>
    </recommendedName>
</protein>
<accession>A0A3M3LQE8</accession>
<dbReference type="AlphaFoldDB" id="A0A3M3LQE8"/>
<name>A0A3M3LQE8_PSECA</name>
<evidence type="ECO:0000259" key="1">
    <source>
        <dbReference type="Pfam" id="PF20178"/>
    </source>
</evidence>
<evidence type="ECO:0000313" key="2">
    <source>
        <dbReference type="EMBL" id="RMN36833.1"/>
    </source>
</evidence>
<feature type="domain" description="Dermonecrotic toxin N-terminal" evidence="1">
    <location>
        <begin position="509"/>
        <end position="772"/>
    </location>
</feature>
<proteinExistence type="predicted"/>
<reference evidence="2 3" key="1">
    <citation type="submission" date="2018-08" db="EMBL/GenBank/DDBJ databases">
        <title>Recombination of ecologically and evolutionarily significant loci maintains genetic cohesion in the Pseudomonas syringae species complex.</title>
        <authorList>
            <person name="Dillon M."/>
            <person name="Thakur S."/>
            <person name="Almeida R.N.D."/>
            <person name="Weir B.S."/>
            <person name="Guttman D.S."/>
        </authorList>
    </citation>
    <scope>NUCLEOTIDE SEQUENCE [LARGE SCALE GENOMIC DNA]</scope>
    <source>
        <strain evidence="2 3">ICMP 2821</strain>
    </source>
</reference>
<sequence length="1132" mass="125774">MIREAFGGLSPAEGALAFRALENRYALARSSGDRSLDRRSRPPCRYKEIAMLKAAPMGKLARSNEQKTLGPDRFSPSTVAVREHRARERADRIIDQFVEHFMEKNYFPDDGDNALFALLVQLPQWPAELMISVQNENGEDLALYLKGYDESVVENTVVLMHSGDDAYVAPDGASISDDEPLLSLVFSQLPVSSTLGMDGNFPGSNSIAGRIVTLREQIAGLAREQRPLLFAALLTDEGSSKSTLNVPLPNPFLPFWDRGEMEISPVLGWLGALNPQVPISRLEELLERMPLTEEQQIDFLKNDVLPDDFVEAMEISLDEWARSTAIDGLSRTRIFNQHTDELARTGARALLAASGLNLVIVDPGMSKHEPTGPDETRIVLLHDGFGNYSAQDSRNGEITAFKDGTDSFYLAISSQLKAEDRLLLGMQFEQDIAGFRKALTQRAIDENKGWFDPEKPTEIESEFLPEWFSDAPDDDKYAWKIAVQGYSQTLLEAQAPDLLEPSAYGEPDQLRNYAREKLRERILLDHGVEVNPDEVSVHTVSIEIDPGFILDLDYEFAGPSETEAHYDTQQRSLTELSLENISVTDLNFLMTSRAFDSQGQLIGFLKAGYLFGLIRDLNIGEDYPRFLRTVLSTSPTGRWHRERYARVMQAQMRLDGIEAKMAGDFMGDGSLPPDLANRGHKWLTAVLDHPVDGDDRATVEGHRIQASQLSINGVPLSGVLTMGVEDRSSVGSLVIFTPQPPDGKCFREMSSSKEVQQLLLEPALLDYLVSRAALPDQADVRRALTAGRDELSMELLPHSESFLEAVYDAEVERVISAVDEQTNSNWETNWQSAWEIVQTVGEIVLTFTPFKVQLPIAAIRSFYAIWQGVAKAASEQGTAPLYFVQAALLLADGLTLPKGRRVKPYSPAAVGRSVLNPKTAVSKTPGGLKLRDDGIYRGIHERAQEGVPSRFYAVQQEKAYAVRYDVDCAAWRVIDSRRPDAYYQLPIQLDGQGIWVLAPVGLRGGGKHTVPKLPREEAQVNRAHPSGYKIFMDAFFTSSRFTKAQGKIQVDIEGGLESAVNRAVAKYVEDGAGSLHAWKHNGKFNIPKDVQMFTLDLTTVGKSTGRGDWRLVLQQGKGLLKPWSILNHKDLK</sequence>
<gene>
    <name evidence="2" type="ORF">ALQ64_05037</name>
</gene>
<dbReference type="Pfam" id="PF20178">
    <property type="entry name" value="ToxA_N"/>
    <property type="match status" value="1"/>
</dbReference>
<evidence type="ECO:0000313" key="3">
    <source>
        <dbReference type="Proteomes" id="UP000281372"/>
    </source>
</evidence>